<dbReference type="Pfam" id="PF24068">
    <property type="entry name" value="TPD1_C"/>
    <property type="match status" value="1"/>
</dbReference>
<organism evidence="3 4">
    <name type="scientific">Eragrostis curvula</name>
    <name type="common">weeping love grass</name>
    <dbReference type="NCBI Taxonomy" id="38414"/>
    <lineage>
        <taxon>Eukaryota</taxon>
        <taxon>Viridiplantae</taxon>
        <taxon>Streptophyta</taxon>
        <taxon>Embryophyta</taxon>
        <taxon>Tracheophyta</taxon>
        <taxon>Spermatophyta</taxon>
        <taxon>Magnoliopsida</taxon>
        <taxon>Liliopsida</taxon>
        <taxon>Poales</taxon>
        <taxon>Poaceae</taxon>
        <taxon>PACMAD clade</taxon>
        <taxon>Chloridoideae</taxon>
        <taxon>Eragrostideae</taxon>
        <taxon>Eragrostidinae</taxon>
        <taxon>Eragrostis</taxon>
    </lineage>
</organism>
<dbReference type="PANTHER" id="PTHR33184:SF41">
    <property type="entry name" value="EXPANSIN-LIKE EG45 DOMAIN-CONTAINING PROTEIN"/>
    <property type="match status" value="1"/>
</dbReference>
<feature type="compositionally biased region" description="Low complexity" evidence="2">
    <location>
        <begin position="31"/>
        <end position="40"/>
    </location>
</feature>
<reference evidence="3 4" key="1">
    <citation type="journal article" date="2019" name="Sci. Rep.">
        <title>A high-quality genome of Eragrostis curvula grass provides insights into Poaceae evolution and supports new strategies to enhance forage quality.</title>
        <authorList>
            <person name="Carballo J."/>
            <person name="Santos B.A.C.M."/>
            <person name="Zappacosta D."/>
            <person name="Garbus I."/>
            <person name="Selva J.P."/>
            <person name="Gallo C.A."/>
            <person name="Diaz A."/>
            <person name="Albertini E."/>
            <person name="Caccamo M."/>
            <person name="Echenique V."/>
        </authorList>
    </citation>
    <scope>NUCLEOTIDE SEQUENCE [LARGE SCALE GENOMIC DNA]</scope>
    <source>
        <strain evidence="4">cv. Victoria</strain>
        <tissue evidence="3">Leaf</tissue>
    </source>
</reference>
<dbReference type="AlphaFoldDB" id="A0A5J9UNM0"/>
<name>A0A5J9UNM0_9POAL</name>
<keyword evidence="4" id="KW-1185">Reference proteome</keyword>
<dbReference type="GO" id="GO:0001709">
    <property type="term" value="P:cell fate determination"/>
    <property type="evidence" value="ECO:0007669"/>
    <property type="project" value="TreeGrafter"/>
</dbReference>
<accession>A0A5J9UNM0</accession>
<evidence type="ECO:0000256" key="2">
    <source>
        <dbReference type="SAM" id="MobiDB-lite"/>
    </source>
</evidence>
<comment type="caution">
    <text evidence="3">The sequence shown here is derived from an EMBL/GenBank/DDBJ whole genome shotgun (WGS) entry which is preliminary data.</text>
</comment>
<dbReference type="EMBL" id="RWGY01000013">
    <property type="protein sequence ID" value="TVU25353.1"/>
    <property type="molecule type" value="Genomic_DNA"/>
</dbReference>
<evidence type="ECO:0000313" key="3">
    <source>
        <dbReference type="EMBL" id="TVU25353.1"/>
    </source>
</evidence>
<feature type="region of interest" description="Disordered" evidence="2">
    <location>
        <begin position="1"/>
        <end position="88"/>
    </location>
</feature>
<keyword evidence="1" id="KW-0732">Signal</keyword>
<dbReference type="Gramene" id="TVU25353">
    <property type="protein sequence ID" value="TVU25353"/>
    <property type="gene ID" value="EJB05_27845"/>
</dbReference>
<dbReference type="Proteomes" id="UP000324897">
    <property type="component" value="Chromosome 2"/>
</dbReference>
<dbReference type="OrthoDB" id="603213at2759"/>
<feature type="compositionally biased region" description="Basic and acidic residues" evidence="2">
    <location>
        <begin position="1"/>
        <end position="13"/>
    </location>
</feature>
<dbReference type="InterPro" id="IPR040361">
    <property type="entry name" value="TPD1"/>
</dbReference>
<protein>
    <submittedName>
        <fullName evidence="3">Uncharacterized protein</fullName>
    </submittedName>
</protein>
<evidence type="ECO:0000313" key="4">
    <source>
        <dbReference type="Proteomes" id="UP000324897"/>
    </source>
</evidence>
<dbReference type="PANTHER" id="PTHR33184">
    <property type="entry name" value="PROTEIN TAPETUM DETERMINANT 1-LIKE-RELATED"/>
    <property type="match status" value="1"/>
</dbReference>
<feature type="non-terminal residue" evidence="3">
    <location>
        <position position="1"/>
    </location>
</feature>
<evidence type="ECO:0000256" key="1">
    <source>
        <dbReference type="ARBA" id="ARBA00022729"/>
    </source>
</evidence>
<proteinExistence type="predicted"/>
<feature type="compositionally biased region" description="Low complexity" evidence="2">
    <location>
        <begin position="58"/>
        <end position="72"/>
    </location>
</feature>
<gene>
    <name evidence="3" type="ORF">EJB05_27845</name>
</gene>
<sequence length="209" mass="22323">MHTPARGDGRRLPCDAGEAPGPRRWRLRGHAAPPASSSPSRPMPIRPALRDLARQAGTTDSSSAIATCSSISVPPRNPDSRSNLVNGGTEKVTSIMQAWLEGTNGEQCDTSSIQVQTINMGTKVSGGDTVFEVQVTNQCPCAVRNVRLNGGGFTTTVEVDPAVFRSDDGDIYLVNGGEPIASMATVSFQYAWDHFFQMTPRSLEVDGQC</sequence>